<comment type="caution">
    <text evidence="1">The sequence shown here is derived from an EMBL/GenBank/DDBJ whole genome shotgun (WGS) entry which is preliminary data.</text>
</comment>
<sequence>MMNIQDENMEWEKEAPQLASLPRTTPYSVPDNYFNELQNRINQSVFVDGLMQKENQGFNVPQNYFEDLANQIESRIASAQIKSLVKTDGFKTPANYFETLQADILSKTSGTTQETKFVRLWGSDLMKYASAACLFMVIGSGLYFTQQSKVTQTASLELAKEQALYDIDESTILEHIQESQAATVTTVSDTEMENYILDNFSSTDLSNNL</sequence>
<gene>
    <name evidence="1" type="ORF">EZ428_22520</name>
</gene>
<proteinExistence type="predicted"/>
<accession>A0A4R0MKI7</accession>
<dbReference type="EMBL" id="SJSK01000008">
    <property type="protein sequence ID" value="TCC86983.1"/>
    <property type="molecule type" value="Genomic_DNA"/>
</dbReference>
<protein>
    <submittedName>
        <fullName evidence="1">Uncharacterized protein</fullName>
    </submittedName>
</protein>
<evidence type="ECO:0000313" key="2">
    <source>
        <dbReference type="Proteomes" id="UP000292884"/>
    </source>
</evidence>
<organism evidence="1 2">
    <name type="scientific">Pedobacter frigiditerrae</name>
    <dbReference type="NCBI Taxonomy" id="2530452"/>
    <lineage>
        <taxon>Bacteria</taxon>
        <taxon>Pseudomonadati</taxon>
        <taxon>Bacteroidota</taxon>
        <taxon>Sphingobacteriia</taxon>
        <taxon>Sphingobacteriales</taxon>
        <taxon>Sphingobacteriaceae</taxon>
        <taxon>Pedobacter</taxon>
    </lineage>
</organism>
<evidence type="ECO:0000313" key="1">
    <source>
        <dbReference type="EMBL" id="TCC86983.1"/>
    </source>
</evidence>
<dbReference type="Proteomes" id="UP000292884">
    <property type="component" value="Unassembled WGS sequence"/>
</dbReference>
<dbReference type="AlphaFoldDB" id="A0A4R0MKI7"/>
<name>A0A4R0MKI7_9SPHI</name>
<reference evidence="1 2" key="1">
    <citation type="submission" date="2019-02" db="EMBL/GenBank/DDBJ databases">
        <title>Pedobacter sp. RP-1-13 sp. nov., isolated from Arctic soil.</title>
        <authorList>
            <person name="Dahal R.H."/>
        </authorList>
    </citation>
    <scope>NUCLEOTIDE SEQUENCE [LARGE SCALE GENOMIC DNA]</scope>
    <source>
        <strain evidence="1 2">RP-1-13</strain>
    </source>
</reference>
<keyword evidence="2" id="KW-1185">Reference proteome</keyword>